<dbReference type="SMART" id="SM00369">
    <property type="entry name" value="LRR_TYP"/>
    <property type="match status" value="4"/>
</dbReference>
<evidence type="ECO:0000259" key="14">
    <source>
        <dbReference type="PROSITE" id="PS50994"/>
    </source>
</evidence>
<keyword evidence="8 12" id="KW-0472">Membrane</keyword>
<keyword evidence="3" id="KW-0433">Leucine-rich repeat</keyword>
<dbReference type="GO" id="GO:0005886">
    <property type="term" value="C:plasma membrane"/>
    <property type="evidence" value="ECO:0007669"/>
    <property type="project" value="TreeGrafter"/>
</dbReference>
<dbReference type="PROSITE" id="PS51450">
    <property type="entry name" value="LRR"/>
    <property type="match status" value="1"/>
</dbReference>
<reference evidence="15" key="1">
    <citation type="submission" date="2019-08" db="EMBL/GenBank/DDBJ databases">
        <title>The improved chromosome-level genome for the pearl oyster Pinctada fucata martensii using PacBio sequencing and Hi-C.</title>
        <authorList>
            <person name="Zheng Z."/>
        </authorList>
    </citation>
    <scope>NUCLEOTIDE SEQUENCE</scope>
    <source>
        <strain evidence="15">ZZ-2019</strain>
        <tissue evidence="15">Adductor muscle</tissue>
    </source>
</reference>
<dbReference type="PANTHER" id="PTHR24365">
    <property type="entry name" value="TOLL-LIKE RECEPTOR"/>
    <property type="match status" value="1"/>
</dbReference>
<dbReference type="Gene3D" id="3.30.420.10">
    <property type="entry name" value="Ribonuclease H-like superfamily/Ribonuclease H"/>
    <property type="match status" value="1"/>
</dbReference>
<protein>
    <submittedName>
        <fullName evidence="15">Uncharacterized protein</fullName>
    </submittedName>
</protein>
<dbReference type="SMART" id="SM00255">
    <property type="entry name" value="TIR"/>
    <property type="match status" value="1"/>
</dbReference>
<gene>
    <name evidence="15" type="ORF">FSP39_016339</name>
</gene>
<dbReference type="Pfam" id="PF01582">
    <property type="entry name" value="TIR"/>
    <property type="match status" value="1"/>
</dbReference>
<keyword evidence="4 12" id="KW-0812">Transmembrane</keyword>
<dbReference type="PROSITE" id="PS50104">
    <property type="entry name" value="TIR"/>
    <property type="match status" value="1"/>
</dbReference>
<evidence type="ECO:0000256" key="1">
    <source>
        <dbReference type="ARBA" id="ARBA00004167"/>
    </source>
</evidence>
<keyword evidence="6" id="KW-0677">Repeat</keyword>
<dbReference type="Proteomes" id="UP001186944">
    <property type="component" value="Unassembled WGS sequence"/>
</dbReference>
<dbReference type="InterPro" id="IPR001611">
    <property type="entry name" value="Leu-rich_rpt"/>
</dbReference>
<comment type="similarity">
    <text evidence="2">Belongs to the Toll-like receptor family.</text>
</comment>
<dbReference type="InterPro" id="IPR036397">
    <property type="entry name" value="RNaseH_sf"/>
</dbReference>
<keyword evidence="16" id="KW-1185">Reference proteome</keyword>
<dbReference type="SUPFAM" id="SSF53098">
    <property type="entry name" value="Ribonuclease H-like"/>
    <property type="match status" value="1"/>
</dbReference>
<dbReference type="PANTHER" id="PTHR24365:SF530">
    <property type="entry name" value="MSTPROX-RELATED"/>
    <property type="match status" value="1"/>
</dbReference>
<evidence type="ECO:0000256" key="12">
    <source>
        <dbReference type="SAM" id="Phobius"/>
    </source>
</evidence>
<evidence type="ECO:0000256" key="6">
    <source>
        <dbReference type="ARBA" id="ARBA00022737"/>
    </source>
</evidence>
<dbReference type="SUPFAM" id="SSF52200">
    <property type="entry name" value="Toll/Interleukin receptor TIR domain"/>
    <property type="match status" value="1"/>
</dbReference>
<dbReference type="Pfam" id="PF13855">
    <property type="entry name" value="LRR_8"/>
    <property type="match status" value="1"/>
</dbReference>
<dbReference type="InterPro" id="IPR003591">
    <property type="entry name" value="Leu-rich_rpt_typical-subtyp"/>
</dbReference>
<evidence type="ECO:0000256" key="4">
    <source>
        <dbReference type="ARBA" id="ARBA00022692"/>
    </source>
</evidence>
<feature type="transmembrane region" description="Helical" evidence="12">
    <location>
        <begin position="836"/>
        <end position="859"/>
    </location>
</feature>
<feature type="domain" description="Integrase catalytic" evidence="14">
    <location>
        <begin position="6"/>
        <end position="159"/>
    </location>
</feature>
<evidence type="ECO:0000313" key="16">
    <source>
        <dbReference type="Proteomes" id="UP001186944"/>
    </source>
</evidence>
<dbReference type="GO" id="GO:0038023">
    <property type="term" value="F:signaling receptor activity"/>
    <property type="evidence" value="ECO:0007669"/>
    <property type="project" value="TreeGrafter"/>
</dbReference>
<proteinExistence type="inferred from homology"/>
<evidence type="ECO:0000256" key="11">
    <source>
        <dbReference type="SAM" id="MobiDB-lite"/>
    </source>
</evidence>
<evidence type="ECO:0000256" key="10">
    <source>
        <dbReference type="ARBA" id="ARBA00023180"/>
    </source>
</evidence>
<dbReference type="InterPro" id="IPR000157">
    <property type="entry name" value="TIR_dom"/>
</dbReference>
<evidence type="ECO:0000256" key="9">
    <source>
        <dbReference type="ARBA" id="ARBA00023170"/>
    </source>
</evidence>
<comment type="subcellular location">
    <subcellularLocation>
        <location evidence="1">Membrane</location>
        <topology evidence="1">Single-pass membrane protein</topology>
    </subcellularLocation>
</comment>
<feature type="region of interest" description="Disordered" evidence="11">
    <location>
        <begin position="244"/>
        <end position="263"/>
    </location>
</feature>
<keyword evidence="9" id="KW-0675">Receptor</keyword>
<evidence type="ECO:0000256" key="2">
    <source>
        <dbReference type="ARBA" id="ARBA00009634"/>
    </source>
</evidence>
<evidence type="ECO:0000256" key="3">
    <source>
        <dbReference type="ARBA" id="ARBA00022614"/>
    </source>
</evidence>
<dbReference type="InterPro" id="IPR032675">
    <property type="entry name" value="LRR_dom_sf"/>
</dbReference>
<dbReference type="AlphaFoldDB" id="A0AA88XRP6"/>
<evidence type="ECO:0000256" key="8">
    <source>
        <dbReference type="ARBA" id="ARBA00023136"/>
    </source>
</evidence>
<evidence type="ECO:0000256" key="5">
    <source>
        <dbReference type="ARBA" id="ARBA00022729"/>
    </source>
</evidence>
<keyword evidence="7 12" id="KW-1133">Transmembrane helix</keyword>
<dbReference type="InterPro" id="IPR001584">
    <property type="entry name" value="Integrase_cat-core"/>
</dbReference>
<keyword evidence="10" id="KW-0325">Glycoprotein</keyword>
<dbReference type="PROSITE" id="PS50994">
    <property type="entry name" value="INTEGRASE"/>
    <property type="match status" value="1"/>
</dbReference>
<dbReference type="SUPFAM" id="SSF52058">
    <property type="entry name" value="L domain-like"/>
    <property type="match status" value="1"/>
</dbReference>
<keyword evidence="5" id="KW-0732">Signal</keyword>
<dbReference type="InterPro" id="IPR035897">
    <property type="entry name" value="Toll_tir_struct_dom_sf"/>
</dbReference>
<dbReference type="InterPro" id="IPR012337">
    <property type="entry name" value="RNaseH-like_sf"/>
</dbReference>
<comment type="caution">
    <text evidence="15">The sequence shown here is derived from an EMBL/GenBank/DDBJ whole genome shotgun (WGS) entry which is preliminary data.</text>
</comment>
<evidence type="ECO:0000259" key="13">
    <source>
        <dbReference type="PROSITE" id="PS50104"/>
    </source>
</evidence>
<dbReference type="Gene3D" id="3.80.10.10">
    <property type="entry name" value="Ribonuclease Inhibitor"/>
    <property type="match status" value="2"/>
</dbReference>
<dbReference type="Pfam" id="PF00665">
    <property type="entry name" value="rve"/>
    <property type="match status" value="1"/>
</dbReference>
<dbReference type="GO" id="GO:0015074">
    <property type="term" value="P:DNA integration"/>
    <property type="evidence" value="ECO:0007669"/>
    <property type="project" value="InterPro"/>
</dbReference>
<accession>A0AA88XRP6</accession>
<name>A0AA88XRP6_PINIB</name>
<dbReference type="EMBL" id="VSWD01000012">
    <property type="protein sequence ID" value="KAK3086287.1"/>
    <property type="molecule type" value="Genomic_DNA"/>
</dbReference>
<dbReference type="GO" id="GO:0003676">
    <property type="term" value="F:nucleic acid binding"/>
    <property type="evidence" value="ECO:0007669"/>
    <property type="project" value="InterPro"/>
</dbReference>
<feature type="domain" description="TIR" evidence="13">
    <location>
        <begin position="891"/>
        <end position="1033"/>
    </location>
</feature>
<dbReference type="FunFam" id="3.30.420.10:FF:000063">
    <property type="entry name" value="Retrovirus-related Pol polyprotein from transposon 297-like Protein"/>
    <property type="match status" value="1"/>
</dbReference>
<sequence>MKRTELPSAPWQHLAMDLLGPFPTGESLFVVVDYYSRYYEIEIMRKTTSDKIIDALEKMFLTHGLPYSITSDNGPQFISEEFATYVEENAIIHHSITPLWPQANGEVECQNRSLSKRIRIAQSESKDWKKELRKYLVAYCTTPHTTTGVSPSQMMFKRKIRTKLPEIYGADIETDTDVRDRDAEEKGKGKLYADKRRNATESTVKVGDDVLLKQQKRDKFTTTFESEPYKVVDKRGNNVTIESSSGVQYERNSSHKKPYLSSCEDDNAGEKIVENETVIKASTDAIQETEKPSRPTREIRLPAKFKDFVMKIEFILILISWQLHGIDTFECSNEKCHCTLVPPDLYRANCSNKDLSTIPTFKDNVIDIDLSFNPLSIIPARNTFPRQVIKLDLSSCDLRTVELGAFEKLKNIKYLDISHNLELTLDVLPNITNDLIGSNIETFKFNAIQCPAGPNKILKDDHLCRLQNTPLRKVELSRNRIDMIEPHTIKNLPENLTSVSAGHNQLRFGWYLLEMLALKNLRFLNVSNMYSIENPFRQPWTVTCDDEHDQRRNRTRKGLVPCSNVEQTKNVLEIPEGKVIMHMPPKLETLVINNCIIRETAVSANLKLKFKSIKIVQANQNFLPHFQDVDNSNSLQEAYLSRSFVSSFEDSFYLTSNLTVLDLSYNDLYHYFSTERSRQLLQKQEYLTNLNLASNRFEQVPSDLFKCLSRLNVLNLTENELTEVDFALNDLTELRVLDLSKNRIRTLTKSKMHDLDILSRETTLFFNLTGNVLLCSCETLDFLKWMRNKRRIHSKLILANFKNYSCSFVNSTTMYFSEISSIILDLDKQCSSKLGYIIVSSGAVVIFICCVVSGILYRYRWKLRYIYHMTRRSLRGYFTLQDAKGSARKYYDFDAFISYAEEDSGFSYNTLKSEILNLDPSVRLCYHQEHFVPGSNICENIVNAVHCSRKTICVVSKHFMESQWCKYEFNMAHMEKIHNRGDQNSLLFLMLGDIKSDYVPATMMVYLQSESYLKVPGKNDDSVTFWNHVYNAIIEE</sequence>
<dbReference type="GO" id="GO:0007165">
    <property type="term" value="P:signal transduction"/>
    <property type="evidence" value="ECO:0007669"/>
    <property type="project" value="InterPro"/>
</dbReference>
<organism evidence="15 16">
    <name type="scientific">Pinctada imbricata</name>
    <name type="common">Atlantic pearl-oyster</name>
    <name type="synonym">Pinctada martensii</name>
    <dbReference type="NCBI Taxonomy" id="66713"/>
    <lineage>
        <taxon>Eukaryota</taxon>
        <taxon>Metazoa</taxon>
        <taxon>Spiralia</taxon>
        <taxon>Lophotrochozoa</taxon>
        <taxon>Mollusca</taxon>
        <taxon>Bivalvia</taxon>
        <taxon>Autobranchia</taxon>
        <taxon>Pteriomorphia</taxon>
        <taxon>Pterioida</taxon>
        <taxon>Pterioidea</taxon>
        <taxon>Pteriidae</taxon>
        <taxon>Pinctada</taxon>
    </lineage>
</organism>
<evidence type="ECO:0000313" key="15">
    <source>
        <dbReference type="EMBL" id="KAK3086287.1"/>
    </source>
</evidence>
<evidence type="ECO:0000256" key="7">
    <source>
        <dbReference type="ARBA" id="ARBA00022989"/>
    </source>
</evidence>
<dbReference type="Gene3D" id="3.40.50.10140">
    <property type="entry name" value="Toll/interleukin-1 receptor homology (TIR) domain"/>
    <property type="match status" value="1"/>
</dbReference>